<proteinExistence type="predicted"/>
<evidence type="ECO:0000256" key="1">
    <source>
        <dbReference type="SAM" id="MobiDB-lite"/>
    </source>
</evidence>
<feature type="compositionally biased region" description="Pro residues" evidence="1">
    <location>
        <begin position="20"/>
        <end position="85"/>
    </location>
</feature>
<dbReference type="PANTHER" id="PTHR33472">
    <property type="entry name" value="OS01G0106600 PROTEIN"/>
    <property type="match status" value="1"/>
</dbReference>
<dbReference type="PANTHER" id="PTHR33472:SF1">
    <property type="entry name" value="EXTENSIN-RELATED"/>
    <property type="match status" value="1"/>
</dbReference>
<feature type="region of interest" description="Disordered" evidence="1">
    <location>
        <begin position="400"/>
        <end position="425"/>
    </location>
</feature>
<feature type="compositionally biased region" description="Basic and acidic residues" evidence="1">
    <location>
        <begin position="415"/>
        <end position="425"/>
    </location>
</feature>
<dbReference type="AlphaFoldDB" id="A0AAW2R1C0"/>
<comment type="caution">
    <text evidence="2">The sequence shown here is derived from an EMBL/GenBank/DDBJ whole genome shotgun (WGS) entry which is preliminary data.</text>
</comment>
<name>A0AAW2R1C0_SESRA</name>
<accession>A0AAW2R1C0</accession>
<reference evidence="2" key="1">
    <citation type="submission" date="2020-06" db="EMBL/GenBank/DDBJ databases">
        <authorList>
            <person name="Li T."/>
            <person name="Hu X."/>
            <person name="Zhang T."/>
            <person name="Song X."/>
            <person name="Zhang H."/>
            <person name="Dai N."/>
            <person name="Sheng W."/>
            <person name="Hou X."/>
            <person name="Wei L."/>
        </authorList>
    </citation>
    <scope>NUCLEOTIDE SEQUENCE</scope>
    <source>
        <strain evidence="2">G02</strain>
        <tissue evidence="2">Leaf</tissue>
    </source>
</reference>
<feature type="compositionally biased region" description="Polar residues" evidence="1">
    <location>
        <begin position="348"/>
        <end position="360"/>
    </location>
</feature>
<feature type="compositionally biased region" description="Basic and acidic residues" evidence="1">
    <location>
        <begin position="333"/>
        <end position="347"/>
    </location>
</feature>
<protein>
    <recommendedName>
        <fullName evidence="3">Vegetative cell wall protein gp1-like</fullName>
    </recommendedName>
</protein>
<reference evidence="2" key="2">
    <citation type="journal article" date="2024" name="Plant">
        <title>Genomic evolution and insights into agronomic trait innovations of Sesamum species.</title>
        <authorList>
            <person name="Miao H."/>
            <person name="Wang L."/>
            <person name="Qu L."/>
            <person name="Liu H."/>
            <person name="Sun Y."/>
            <person name="Le M."/>
            <person name="Wang Q."/>
            <person name="Wei S."/>
            <person name="Zheng Y."/>
            <person name="Lin W."/>
            <person name="Duan Y."/>
            <person name="Cao H."/>
            <person name="Xiong S."/>
            <person name="Wang X."/>
            <person name="Wei L."/>
            <person name="Li C."/>
            <person name="Ma Q."/>
            <person name="Ju M."/>
            <person name="Zhao R."/>
            <person name="Li G."/>
            <person name="Mu C."/>
            <person name="Tian Q."/>
            <person name="Mei H."/>
            <person name="Zhang T."/>
            <person name="Gao T."/>
            <person name="Zhang H."/>
        </authorList>
    </citation>
    <scope>NUCLEOTIDE SEQUENCE</scope>
    <source>
        <strain evidence="2">G02</strain>
    </source>
</reference>
<sequence>MASQQPRPAWFRLSALARRPPAPAPAPQPVPARPPPPPQPVAQPPIRPPIPPTQTQEPIPPPPPPPPPASSSPPAAPPPAPPAPAAAPTRSPVTPPASAVTPPRSYAVATPASQPSPPRAPVIAPSSAVSAPQSPAKTAAPPLATMSQPPTSTVQKETLTTSTNAPALSSNVPASPKMKAQSPSSSLPTSPVPKPIAAATSSETVNGKAAAPVSSPKIVKPLERTSEQSPKTKPLSHHPSPSTLLPPAQAKTDNKHELMIEQKTVLVQQTIDKPMKMSRDHHIHGTASNGKREPTENKKLHGSKESGMRLITLAGENKGAVMELSPSNKKIYSVDKLHSLQKNKDTESQGPNGDRSSNESGKGGKFSNKDKSNGAVKMKYPFGAFLNSNVQGLNNSILYNSSFRHNDPGIHISLPRKDNKGHSKG</sequence>
<evidence type="ECO:0000313" key="2">
    <source>
        <dbReference type="EMBL" id="KAL0373851.1"/>
    </source>
</evidence>
<organism evidence="2">
    <name type="scientific">Sesamum radiatum</name>
    <name type="common">Black benniseed</name>
    <dbReference type="NCBI Taxonomy" id="300843"/>
    <lineage>
        <taxon>Eukaryota</taxon>
        <taxon>Viridiplantae</taxon>
        <taxon>Streptophyta</taxon>
        <taxon>Embryophyta</taxon>
        <taxon>Tracheophyta</taxon>
        <taxon>Spermatophyta</taxon>
        <taxon>Magnoliopsida</taxon>
        <taxon>eudicotyledons</taxon>
        <taxon>Gunneridae</taxon>
        <taxon>Pentapetalae</taxon>
        <taxon>asterids</taxon>
        <taxon>lamiids</taxon>
        <taxon>Lamiales</taxon>
        <taxon>Pedaliaceae</taxon>
        <taxon>Sesamum</taxon>
    </lineage>
</organism>
<feature type="region of interest" description="Disordered" evidence="1">
    <location>
        <begin position="276"/>
        <end position="309"/>
    </location>
</feature>
<feature type="compositionally biased region" description="Basic and acidic residues" evidence="1">
    <location>
        <begin position="290"/>
        <end position="307"/>
    </location>
</feature>
<feature type="region of interest" description="Disordered" evidence="1">
    <location>
        <begin position="333"/>
        <end position="375"/>
    </location>
</feature>
<feature type="compositionally biased region" description="Polar residues" evidence="1">
    <location>
        <begin position="145"/>
        <end position="173"/>
    </location>
</feature>
<dbReference type="EMBL" id="JACGWJ010000014">
    <property type="protein sequence ID" value="KAL0373851.1"/>
    <property type="molecule type" value="Genomic_DNA"/>
</dbReference>
<feature type="region of interest" description="Disordered" evidence="1">
    <location>
        <begin position="1"/>
        <end position="254"/>
    </location>
</feature>
<gene>
    <name evidence="2" type="ORF">Sradi_3300800</name>
</gene>
<feature type="compositionally biased region" description="Low complexity" evidence="1">
    <location>
        <begin position="86"/>
        <end position="103"/>
    </location>
</feature>
<evidence type="ECO:0008006" key="3">
    <source>
        <dbReference type="Google" id="ProtNLM"/>
    </source>
</evidence>
<feature type="compositionally biased region" description="Low complexity" evidence="1">
    <location>
        <begin position="121"/>
        <end position="136"/>
    </location>
</feature>
<feature type="compositionally biased region" description="Low complexity" evidence="1">
    <location>
        <begin position="229"/>
        <end position="247"/>
    </location>
</feature>
<dbReference type="PRINTS" id="PR01217">
    <property type="entry name" value="PRICHEXTENSN"/>
</dbReference>